<dbReference type="OrthoDB" id="9800505at2"/>
<evidence type="ECO:0000256" key="11">
    <source>
        <dbReference type="PIRSR" id="PIRSR002560-1"/>
    </source>
</evidence>
<dbReference type="Proteomes" id="UP000194003">
    <property type="component" value="Unassembled WGS sequence"/>
</dbReference>
<dbReference type="CDD" id="cd00907">
    <property type="entry name" value="Bacterioferritin"/>
    <property type="match status" value="1"/>
</dbReference>
<evidence type="ECO:0000256" key="2">
    <source>
        <dbReference type="ARBA" id="ARBA00022434"/>
    </source>
</evidence>
<dbReference type="PROSITE" id="PS00549">
    <property type="entry name" value="BACTERIOFERRITIN"/>
    <property type="match status" value="1"/>
</dbReference>
<keyword evidence="8" id="KW-0406">Ion transport</keyword>
<evidence type="ECO:0000313" key="15">
    <source>
        <dbReference type="Proteomes" id="UP000194003"/>
    </source>
</evidence>
<feature type="binding site" evidence="11">
    <location>
        <position position="18"/>
    </location>
    <ligand>
        <name>Fe cation</name>
        <dbReference type="ChEBI" id="CHEBI:24875"/>
        <label>1</label>
    </ligand>
</feature>
<keyword evidence="2 10" id="KW-0409">Iron storage</keyword>
<feature type="binding site" evidence="11">
    <location>
        <position position="131"/>
    </location>
    <ligand>
        <name>Fe cation</name>
        <dbReference type="ChEBI" id="CHEBI:24875"/>
        <label>2</label>
    </ligand>
</feature>
<evidence type="ECO:0000256" key="3">
    <source>
        <dbReference type="ARBA" id="ARBA00022448"/>
    </source>
</evidence>
<dbReference type="PANTHER" id="PTHR30295">
    <property type="entry name" value="BACTERIOFERRITIN"/>
    <property type="match status" value="1"/>
</dbReference>
<evidence type="ECO:0000313" key="14">
    <source>
        <dbReference type="EMBL" id="OSM01802.1"/>
    </source>
</evidence>
<evidence type="ECO:0000256" key="12">
    <source>
        <dbReference type="RuleBase" id="RU000623"/>
    </source>
</evidence>
<keyword evidence="5 10" id="KW-0479">Metal-binding</keyword>
<dbReference type="AlphaFoldDB" id="A0A1Y2K1F2"/>
<dbReference type="GO" id="GO:0005829">
    <property type="term" value="C:cytosol"/>
    <property type="evidence" value="ECO:0007669"/>
    <property type="project" value="TreeGrafter"/>
</dbReference>
<proteinExistence type="inferred from homology"/>
<feature type="binding site" evidence="11">
    <location>
        <position position="51"/>
    </location>
    <ligand>
        <name>Fe cation</name>
        <dbReference type="ChEBI" id="CHEBI:24875"/>
        <label>1</label>
    </ligand>
</feature>
<accession>A0A1Y2K1F2</accession>
<comment type="caution">
    <text evidence="14">The sequence shown here is derived from an EMBL/GenBank/DDBJ whole genome shotgun (WGS) entry which is preliminary data.</text>
</comment>
<feature type="binding site" evidence="11">
    <location>
        <position position="50"/>
    </location>
    <ligand>
        <name>Fe cation</name>
        <dbReference type="ChEBI" id="CHEBI:24875"/>
        <label>3</label>
    </ligand>
</feature>
<dbReference type="GO" id="GO:0006879">
    <property type="term" value="P:intracellular iron ion homeostasis"/>
    <property type="evidence" value="ECO:0007669"/>
    <property type="project" value="UniProtKB-KW"/>
</dbReference>
<dbReference type="PROSITE" id="PS50905">
    <property type="entry name" value="FERRITIN_LIKE"/>
    <property type="match status" value="1"/>
</dbReference>
<dbReference type="InterPro" id="IPR008331">
    <property type="entry name" value="Ferritin_DPS_dom"/>
</dbReference>
<keyword evidence="15" id="KW-1185">Reference proteome</keyword>
<protein>
    <recommendedName>
        <fullName evidence="10 12">Bacterioferritin</fullName>
        <ecNumber evidence="10">1.16.3.1</ecNumber>
    </recommendedName>
</protein>
<keyword evidence="12" id="KW-0349">Heme</keyword>
<evidence type="ECO:0000256" key="1">
    <source>
        <dbReference type="ARBA" id="ARBA00008093"/>
    </source>
</evidence>
<dbReference type="SUPFAM" id="SSF47240">
    <property type="entry name" value="Ferritin-like"/>
    <property type="match status" value="1"/>
</dbReference>
<feature type="binding site" evidence="11">
    <location>
        <position position="46"/>
    </location>
    <ligand>
        <name>Fe cation</name>
        <dbReference type="ChEBI" id="CHEBI:24875"/>
        <label>3</label>
    </ligand>
</feature>
<evidence type="ECO:0000256" key="8">
    <source>
        <dbReference type="ARBA" id="ARBA00023065"/>
    </source>
</evidence>
<organism evidence="14 15">
    <name type="scientific">Magnetofaba australis IT-1</name>
    <dbReference type="NCBI Taxonomy" id="1434232"/>
    <lineage>
        <taxon>Bacteria</taxon>
        <taxon>Pseudomonadati</taxon>
        <taxon>Pseudomonadota</taxon>
        <taxon>Magnetococcia</taxon>
        <taxon>Magnetococcales</taxon>
        <taxon>Magnetococcaceae</taxon>
        <taxon>Magnetofaba</taxon>
    </lineage>
</organism>
<feature type="binding site" evidence="11">
    <location>
        <position position="54"/>
    </location>
    <ligand>
        <name>Fe cation</name>
        <dbReference type="ChEBI" id="CHEBI:24875"/>
        <label>1</label>
    </ligand>
</feature>
<comment type="catalytic activity">
    <reaction evidence="9">
        <text>Fe(2+)(in) = Fe(2+)(out)</text>
        <dbReference type="Rhea" id="RHEA:28486"/>
        <dbReference type="ChEBI" id="CHEBI:29033"/>
    </reaction>
</comment>
<feature type="binding site" evidence="11">
    <location>
        <position position="94"/>
    </location>
    <ligand>
        <name>Fe cation</name>
        <dbReference type="ChEBI" id="CHEBI:24875"/>
        <label>2</label>
    </ligand>
</feature>
<dbReference type="GO" id="GO:0020037">
    <property type="term" value="F:heme binding"/>
    <property type="evidence" value="ECO:0007669"/>
    <property type="project" value="TreeGrafter"/>
</dbReference>
<dbReference type="InterPro" id="IPR009078">
    <property type="entry name" value="Ferritin-like_SF"/>
</dbReference>
<reference evidence="14 15" key="1">
    <citation type="journal article" date="2016" name="BMC Genomics">
        <title>Combined genomic and structural analyses of a cultured magnetotactic bacterium reveals its niche adaptation to a dynamic environment.</title>
        <authorList>
            <person name="Araujo A.C."/>
            <person name="Morillo V."/>
            <person name="Cypriano J."/>
            <person name="Teixeira L.C."/>
            <person name="Leao P."/>
            <person name="Lyra S."/>
            <person name="Almeida L.G."/>
            <person name="Bazylinski D.A."/>
            <person name="Vasconcellos A.T."/>
            <person name="Abreu F."/>
            <person name="Lins U."/>
        </authorList>
    </citation>
    <scope>NUCLEOTIDE SEQUENCE [LARGE SCALE GENOMIC DNA]</scope>
    <source>
        <strain evidence="14 15">IT-1</strain>
    </source>
</reference>
<evidence type="ECO:0000259" key="13">
    <source>
        <dbReference type="PROSITE" id="PS50905"/>
    </source>
</evidence>
<evidence type="ECO:0000256" key="4">
    <source>
        <dbReference type="ARBA" id="ARBA00022496"/>
    </source>
</evidence>
<feature type="binding site" evidence="11">
    <location>
        <position position="128"/>
    </location>
    <ligand>
        <name>Fe cation</name>
        <dbReference type="ChEBI" id="CHEBI:24875"/>
        <label>1</label>
    </ligand>
</feature>
<dbReference type="FunFam" id="1.20.1260.10:FF:000005">
    <property type="entry name" value="Bacterioferritin"/>
    <property type="match status" value="1"/>
</dbReference>
<comment type="function">
    <text evidence="10">Iron-storage protein, whose ferroxidase center binds Fe(2+), oxidizes it using dioxygen to Fe(3+), and participates in the subsequent Fe(3+) oxide mineral core formation within the central cavity of the BFR protein shell.</text>
</comment>
<dbReference type="RefSeq" id="WP_085444311.1">
    <property type="nucleotide sequence ID" value="NZ_LVJN01000020.1"/>
</dbReference>
<keyword evidence="4" id="KW-0410">Iron transport</keyword>
<dbReference type="GO" id="GO:0008199">
    <property type="term" value="F:ferric iron binding"/>
    <property type="evidence" value="ECO:0007669"/>
    <property type="project" value="InterPro"/>
</dbReference>
<dbReference type="PRINTS" id="PR00601">
    <property type="entry name" value="BACFERRITIN"/>
</dbReference>
<dbReference type="Gene3D" id="1.20.1260.10">
    <property type="match status" value="1"/>
</dbReference>
<dbReference type="PANTHER" id="PTHR30295:SF9">
    <property type="entry name" value="BACTERIOFERRITIN"/>
    <property type="match status" value="1"/>
</dbReference>
<evidence type="ECO:0000256" key="9">
    <source>
        <dbReference type="ARBA" id="ARBA00036243"/>
    </source>
</evidence>
<dbReference type="GO" id="GO:0006826">
    <property type="term" value="P:iron ion transport"/>
    <property type="evidence" value="ECO:0007669"/>
    <property type="project" value="UniProtKB-KW"/>
</dbReference>
<gene>
    <name evidence="14" type="primary">bfr</name>
    <name evidence="14" type="ORF">MAIT1_01841</name>
</gene>
<dbReference type="PIRSF" id="PIRSF002560">
    <property type="entry name" value="Bacterioferritin"/>
    <property type="match status" value="1"/>
</dbReference>
<feature type="binding site" evidence="11">
    <location>
        <position position="51"/>
    </location>
    <ligand>
        <name>Fe cation</name>
        <dbReference type="ChEBI" id="CHEBI:24875"/>
        <label>2</label>
    </ligand>
</feature>
<dbReference type="EC" id="1.16.3.1" evidence="10"/>
<keyword evidence="7 10" id="KW-0408">Iron</keyword>
<dbReference type="NCBIfam" id="TIGR00754">
    <property type="entry name" value="bfr"/>
    <property type="match status" value="1"/>
</dbReference>
<keyword evidence="3" id="KW-0813">Transport</keyword>
<dbReference type="Pfam" id="PF00210">
    <property type="entry name" value="Ferritin"/>
    <property type="match status" value="1"/>
</dbReference>
<feature type="domain" description="Ferritin-like diiron" evidence="13">
    <location>
        <begin position="1"/>
        <end position="146"/>
    </location>
</feature>
<evidence type="ECO:0000256" key="7">
    <source>
        <dbReference type="ARBA" id="ARBA00023004"/>
    </source>
</evidence>
<dbReference type="GO" id="GO:0140315">
    <property type="term" value="F:iron ion sequestering activity"/>
    <property type="evidence" value="ECO:0007669"/>
    <property type="project" value="UniProtKB-ARBA"/>
</dbReference>
<dbReference type="InterPro" id="IPR012347">
    <property type="entry name" value="Ferritin-like"/>
</dbReference>
<feature type="binding site" evidence="11">
    <location>
        <position position="128"/>
    </location>
    <ligand>
        <name>Fe cation</name>
        <dbReference type="ChEBI" id="CHEBI:24875"/>
        <label>2</label>
    </ligand>
</feature>
<dbReference type="InterPro" id="IPR009040">
    <property type="entry name" value="Ferritin-like_diiron"/>
</dbReference>
<dbReference type="GO" id="GO:0004322">
    <property type="term" value="F:ferroxidase activity"/>
    <property type="evidence" value="ECO:0007669"/>
    <property type="project" value="UniProtKB-EC"/>
</dbReference>
<evidence type="ECO:0000256" key="10">
    <source>
        <dbReference type="PIRNR" id="PIRNR002560"/>
    </source>
</evidence>
<evidence type="ECO:0000256" key="5">
    <source>
        <dbReference type="ARBA" id="ARBA00022723"/>
    </source>
</evidence>
<dbReference type="STRING" id="1434232.MAIT1_01841"/>
<evidence type="ECO:0000256" key="6">
    <source>
        <dbReference type="ARBA" id="ARBA00023002"/>
    </source>
</evidence>
<comment type="similarity">
    <text evidence="1 10 12">Belongs to the bacterioferritin family.</text>
</comment>
<dbReference type="EMBL" id="LVJN01000020">
    <property type="protein sequence ID" value="OSM01802.1"/>
    <property type="molecule type" value="Genomic_DNA"/>
</dbReference>
<dbReference type="InterPro" id="IPR002024">
    <property type="entry name" value="Bacterioferritin"/>
</dbReference>
<comment type="catalytic activity">
    <reaction evidence="10">
        <text>4 Fe(2+) + O2 + 4 H(+) = 4 Fe(3+) + 2 H2O</text>
        <dbReference type="Rhea" id="RHEA:11148"/>
        <dbReference type="ChEBI" id="CHEBI:15377"/>
        <dbReference type="ChEBI" id="CHEBI:15378"/>
        <dbReference type="ChEBI" id="CHEBI:15379"/>
        <dbReference type="ChEBI" id="CHEBI:29033"/>
        <dbReference type="ChEBI" id="CHEBI:29034"/>
        <dbReference type="EC" id="1.16.3.1"/>
    </reaction>
</comment>
<keyword evidence="6" id="KW-0560">Oxidoreductase</keyword>
<name>A0A1Y2K1F2_9PROT</name>
<sequence length="160" mass="18613">MKGGKKVIKTLQDLLAYELSARDQYFIHSRMYEDWGFGRLHERLNHEMQEETDHASKLISRILFLEGTPDLAEQGKMKVGSNPKEMLENDLEMELYVVGAIRKAIALCENENDYVSRELLESLLDDTEEDHVYWLEQQLRLIKTIGMENYLQSQMGATEA</sequence>